<feature type="non-terminal residue" evidence="1">
    <location>
        <position position="1"/>
    </location>
</feature>
<proteinExistence type="predicted"/>
<keyword evidence="2" id="KW-1185">Reference proteome</keyword>
<evidence type="ECO:0000313" key="1">
    <source>
        <dbReference type="EMBL" id="QQP50157.1"/>
    </source>
</evidence>
<dbReference type="EMBL" id="CP045896">
    <property type="protein sequence ID" value="QQP50157.1"/>
    <property type="molecule type" value="Genomic_DNA"/>
</dbReference>
<dbReference type="Proteomes" id="UP000595437">
    <property type="component" value="Chromosome 7"/>
</dbReference>
<organism evidence="1 2">
    <name type="scientific">Caligus rogercresseyi</name>
    <name type="common">Sea louse</name>
    <dbReference type="NCBI Taxonomy" id="217165"/>
    <lineage>
        <taxon>Eukaryota</taxon>
        <taxon>Metazoa</taxon>
        <taxon>Ecdysozoa</taxon>
        <taxon>Arthropoda</taxon>
        <taxon>Crustacea</taxon>
        <taxon>Multicrustacea</taxon>
        <taxon>Hexanauplia</taxon>
        <taxon>Copepoda</taxon>
        <taxon>Siphonostomatoida</taxon>
        <taxon>Caligidae</taxon>
        <taxon>Caligus</taxon>
    </lineage>
</organism>
<name>A0A7T8K7V2_CALRO</name>
<reference evidence="2" key="1">
    <citation type="submission" date="2021-01" db="EMBL/GenBank/DDBJ databases">
        <title>Caligus Genome Assembly.</title>
        <authorList>
            <person name="Gallardo-Escarate C."/>
        </authorList>
    </citation>
    <scope>NUCLEOTIDE SEQUENCE [LARGE SCALE GENOMIC DNA]</scope>
</reference>
<evidence type="ECO:0000313" key="2">
    <source>
        <dbReference type="Proteomes" id="UP000595437"/>
    </source>
</evidence>
<sequence length="95" mass="10327">LERKKRETFHKDHGVFIITSFSPLALNKVIYSSRSLPLKALYRRPIRPKAAILAQGPPLSESSSFGSLMSPLGTRVLGVASLKPSICDDEATSSS</sequence>
<dbReference type="AlphaFoldDB" id="A0A7T8K7V2"/>
<accession>A0A7T8K7V2</accession>
<gene>
    <name evidence="1" type="ORF">FKW44_011061</name>
</gene>
<protein>
    <submittedName>
        <fullName evidence="1">Uncharacterized protein</fullName>
    </submittedName>
</protein>